<keyword evidence="2" id="KW-1133">Transmembrane helix</keyword>
<name>A0ABS0ZI41_9STRE</name>
<keyword evidence="1" id="KW-0175">Coiled coil</keyword>
<feature type="transmembrane region" description="Helical" evidence="2">
    <location>
        <begin position="222"/>
        <end position="249"/>
    </location>
</feature>
<evidence type="ECO:0000256" key="1">
    <source>
        <dbReference type="SAM" id="Coils"/>
    </source>
</evidence>
<sequence>MEVIKDKKTIIISALLLLLAVLFFTKVSSAHQIQELNQNTIAALDEKKEKVMLLAATSTAASTAITLIPGDVGMPLAENLADVSDYLLVVIGAIWLQKYLIAIAGMVSFKFFLPVACFGLIAYLFTRRQFFLQLTFKLALFGLLLFGIVPTSVAISNHIETTFQASIQQTIEQTQKENEKIDKELEKGKDSDWFSGIVDTFKGQTTKVINNMENSLSNMIDAVAVFIVTTCVIPVLVLMSFIWIINLIFGLSLNTDIRQFSFIGQKIRKRRKVSSES</sequence>
<evidence type="ECO:0000313" key="4">
    <source>
        <dbReference type="Proteomes" id="UP000653045"/>
    </source>
</evidence>
<evidence type="ECO:0000256" key="2">
    <source>
        <dbReference type="SAM" id="Phobius"/>
    </source>
</evidence>
<proteinExistence type="predicted"/>
<organism evidence="3 4">
    <name type="scientific">Streptococcus pacificus</name>
    <dbReference type="NCBI Taxonomy" id="2740577"/>
    <lineage>
        <taxon>Bacteria</taxon>
        <taxon>Bacillati</taxon>
        <taxon>Bacillota</taxon>
        <taxon>Bacilli</taxon>
        <taxon>Lactobacillales</taxon>
        <taxon>Streptococcaceae</taxon>
        <taxon>Streptococcus</taxon>
    </lineage>
</organism>
<comment type="caution">
    <text evidence="3">The sequence shown here is derived from an EMBL/GenBank/DDBJ whole genome shotgun (WGS) entry which is preliminary data.</text>
</comment>
<keyword evidence="2" id="KW-0812">Transmembrane</keyword>
<feature type="transmembrane region" description="Helical" evidence="2">
    <location>
        <begin position="53"/>
        <end position="74"/>
    </location>
</feature>
<dbReference type="RefSeq" id="WP_199575194.1">
    <property type="nucleotide sequence ID" value="NZ_JAENBO010000001.1"/>
</dbReference>
<evidence type="ECO:0000313" key="3">
    <source>
        <dbReference type="EMBL" id="MBJ8325650.1"/>
    </source>
</evidence>
<dbReference type="Proteomes" id="UP000653045">
    <property type="component" value="Unassembled WGS sequence"/>
</dbReference>
<dbReference type="EMBL" id="JAENBO010000001">
    <property type="protein sequence ID" value="MBJ8325650.1"/>
    <property type="molecule type" value="Genomic_DNA"/>
</dbReference>
<keyword evidence="4" id="KW-1185">Reference proteome</keyword>
<keyword evidence="2" id="KW-0472">Membrane</keyword>
<feature type="transmembrane region" description="Helical" evidence="2">
    <location>
        <begin position="138"/>
        <end position="159"/>
    </location>
</feature>
<gene>
    <name evidence="3" type="ORF">JHK62_03005</name>
</gene>
<feature type="coiled-coil region" evidence="1">
    <location>
        <begin position="164"/>
        <end position="191"/>
    </location>
</feature>
<protein>
    <recommendedName>
        <fullName evidence="5">Beta-carotene 15,15'-monooxygenase</fullName>
    </recommendedName>
</protein>
<reference evidence="3 4" key="1">
    <citation type="journal article" date="2021" name="Int. J. Syst. Evol. Microbiol.">
        <title>Streptococcus vicugnae sp. nov., isolated from faeces of alpacas (Vicugna pacos) and cattle (Bos taurus), Streptococcus zalophi sp. nov., and Streptococcus pacificus sp. nov., isolated from respiratory tract of California sea lions (Zalophus californianus).</title>
        <authorList>
            <person name="Volokhov D.V."/>
            <person name="Zagorodnyaya T.A."/>
            <person name="Shen Z."/>
            <person name="Blom J."/>
            <person name="Furtak V.A."/>
            <person name="Eisenberg T."/>
            <person name="Fan P."/>
            <person name="Jeong K.C."/>
            <person name="Gao Y."/>
            <person name="Zhang S."/>
            <person name="Amselle M."/>
        </authorList>
    </citation>
    <scope>NUCLEOTIDE SEQUENCE [LARGE SCALE GENOMIC DNA]</scope>
    <source>
        <strain evidence="3 4">CSL7591</strain>
    </source>
</reference>
<evidence type="ECO:0008006" key="5">
    <source>
        <dbReference type="Google" id="ProtNLM"/>
    </source>
</evidence>
<accession>A0ABS0ZI41</accession>